<evidence type="ECO:0000313" key="2">
    <source>
        <dbReference type="Proteomes" id="UP000694845"/>
    </source>
</evidence>
<name>A0A8B7ZLX7_ACAPL</name>
<evidence type="ECO:0000256" key="1">
    <source>
        <dbReference type="SAM" id="MobiDB-lite"/>
    </source>
</evidence>
<accession>A0A8B7ZLX7</accession>
<feature type="compositionally biased region" description="Basic and acidic residues" evidence="1">
    <location>
        <begin position="30"/>
        <end position="48"/>
    </location>
</feature>
<dbReference type="AlphaFoldDB" id="A0A8B7ZLX7"/>
<feature type="compositionally biased region" description="Low complexity" evidence="1">
    <location>
        <begin position="97"/>
        <end position="109"/>
    </location>
</feature>
<keyword evidence="2" id="KW-1185">Reference proteome</keyword>
<dbReference type="RefSeq" id="XP_022106618.1">
    <property type="nucleotide sequence ID" value="XM_022250926.1"/>
</dbReference>
<organism evidence="2 3">
    <name type="scientific">Acanthaster planci</name>
    <name type="common">Crown-of-thorns starfish</name>
    <dbReference type="NCBI Taxonomy" id="133434"/>
    <lineage>
        <taxon>Eukaryota</taxon>
        <taxon>Metazoa</taxon>
        <taxon>Echinodermata</taxon>
        <taxon>Eleutherozoa</taxon>
        <taxon>Asterozoa</taxon>
        <taxon>Asteroidea</taxon>
        <taxon>Valvatacea</taxon>
        <taxon>Valvatida</taxon>
        <taxon>Acanthasteridae</taxon>
        <taxon>Acanthaster</taxon>
    </lineage>
</organism>
<dbReference type="Proteomes" id="UP000694845">
    <property type="component" value="Unplaced"/>
</dbReference>
<dbReference type="KEGG" id="aplc:110987823"/>
<sequence length="145" mass="16013">MESRKANLANPPMPVLDCYQLFGRSGGEIEQSRNEPKRNESADKRENIQAEGMKGRPIQVETPMEGTSSDATRSINGNSAPETCKQPGKFGDDGQIHHQCSQQQASQGQEVTTDDIPGRNNNAFRFPLDGWRAPALHSQIQRGHI</sequence>
<proteinExistence type="predicted"/>
<reference evidence="3" key="1">
    <citation type="submission" date="2025-08" db="UniProtKB">
        <authorList>
            <consortium name="RefSeq"/>
        </authorList>
    </citation>
    <scope>IDENTIFICATION</scope>
</reference>
<evidence type="ECO:0000313" key="3">
    <source>
        <dbReference type="RefSeq" id="XP_022106618.1"/>
    </source>
</evidence>
<gene>
    <name evidence="3" type="primary">LOC110987823</name>
</gene>
<dbReference type="GeneID" id="110987823"/>
<protein>
    <submittedName>
        <fullName evidence="3">Uncharacterized protein LOC110987823</fullName>
    </submittedName>
</protein>
<feature type="compositionally biased region" description="Polar residues" evidence="1">
    <location>
        <begin position="65"/>
        <end position="81"/>
    </location>
</feature>
<feature type="region of interest" description="Disordered" evidence="1">
    <location>
        <begin position="25"/>
        <end position="125"/>
    </location>
</feature>